<dbReference type="InterPro" id="IPR049401">
    <property type="entry name" value="DZF_dom_N"/>
</dbReference>
<dbReference type="GO" id="GO:0003727">
    <property type="term" value="F:single-stranded RNA binding"/>
    <property type="evidence" value="ECO:0007669"/>
    <property type="project" value="TreeGrafter"/>
</dbReference>
<dbReference type="PROSITE" id="PS51703">
    <property type="entry name" value="DZF"/>
    <property type="match status" value="1"/>
</dbReference>
<keyword evidence="4" id="KW-1185">Reference proteome</keyword>
<dbReference type="FunFam" id="3.30.460.10:FF:000010">
    <property type="entry name" value="Zinc finger RNA-binding protein 2"/>
    <property type="match status" value="1"/>
</dbReference>
<evidence type="ECO:0000259" key="2">
    <source>
        <dbReference type="PROSITE" id="PS51703"/>
    </source>
</evidence>
<dbReference type="GO" id="GO:0003725">
    <property type="term" value="F:double-stranded RNA binding"/>
    <property type="evidence" value="ECO:0007669"/>
    <property type="project" value="TreeGrafter"/>
</dbReference>
<dbReference type="InterPro" id="IPR036236">
    <property type="entry name" value="Znf_C2H2_sf"/>
</dbReference>
<feature type="compositionally biased region" description="Basic and acidic residues" evidence="1">
    <location>
        <begin position="531"/>
        <end position="552"/>
    </location>
</feature>
<protein>
    <submittedName>
        <fullName evidence="3">Zinc finger RNA binding protein</fullName>
    </submittedName>
</protein>
<feature type="domain" description="DZF" evidence="2">
    <location>
        <begin position="189"/>
        <end position="551"/>
    </location>
</feature>
<dbReference type="SMART" id="SM00451">
    <property type="entry name" value="ZnF_U1"/>
    <property type="match status" value="1"/>
</dbReference>
<name>A0A8C4WYS4_EPTBU</name>
<dbReference type="GO" id="GO:0071011">
    <property type="term" value="C:precatalytic spliceosome"/>
    <property type="evidence" value="ECO:0007669"/>
    <property type="project" value="TreeGrafter"/>
</dbReference>
<dbReference type="SUPFAM" id="SSF57667">
    <property type="entry name" value="beta-beta-alpha zinc fingers"/>
    <property type="match status" value="1"/>
</dbReference>
<organism evidence="3 4">
    <name type="scientific">Eptatretus burgeri</name>
    <name type="common">Inshore hagfish</name>
    <dbReference type="NCBI Taxonomy" id="7764"/>
    <lineage>
        <taxon>Eukaryota</taxon>
        <taxon>Metazoa</taxon>
        <taxon>Chordata</taxon>
        <taxon>Craniata</taxon>
        <taxon>Vertebrata</taxon>
        <taxon>Cyclostomata</taxon>
        <taxon>Myxini</taxon>
        <taxon>Myxiniformes</taxon>
        <taxon>Myxinidae</taxon>
        <taxon>Eptatretinae</taxon>
        <taxon>Eptatretus</taxon>
    </lineage>
</organism>
<dbReference type="Pfam" id="PF07528">
    <property type="entry name" value="DZF_N"/>
    <property type="match status" value="1"/>
</dbReference>
<evidence type="ECO:0000256" key="1">
    <source>
        <dbReference type="SAM" id="MobiDB-lite"/>
    </source>
</evidence>
<dbReference type="FunFam" id="3.30.160.60:FF:000153">
    <property type="entry name" value="Zinc finger RNA-binding protein 2"/>
    <property type="match status" value="1"/>
</dbReference>
<evidence type="ECO:0000313" key="4">
    <source>
        <dbReference type="Proteomes" id="UP000694388"/>
    </source>
</evidence>
<feature type="region of interest" description="Disordered" evidence="1">
    <location>
        <begin position="1"/>
        <end position="50"/>
    </location>
</feature>
<sequence length="552" mass="62062">MGGTKFTVGGVTGEECPTTENKNGPLARSDGTEPLSGTAAPPPAESTPVGHDYVEEVRNDEGKVIRFHCKLCECSFNDPNAKEMHLKGRRHRLQYKKKVNPELQVEVKASVRTRKLQEEKVRRQIHNDECWRRWKEEERWRLEMRHYEEEMFWRRVNEEQHQWGDWRRLNGLLPGSGPHLGLPQAPAPQQVAQRSESYQDRHVMARHRAIYPMEVELQAVQHIVSHTERALKLVSDNLVEGKGETTDANQSTEGENEVGEGKRVLRGVMRVGLLAKGLLLRGDLDVQLVLLCSGKPTRTLLQRVASELPAQLAVVSEDTYEVHQCVEEAQVIITSNADPKTRVAITLTSPLMRESAGEEDVTMVTAKEPADVLNRQKCRDALAALRHAKWFQAKANGLQSCVIVIRILRDLCRRVASWSCLSNWAMQLLVEKTISSASGPLGPADAFRRVLECLATGILLSGGPGLYDPCEKEPTDVLASITKQQREILTASAQHAFRLVAFKQINKVLGMPPIPTQHSRFGMLVRKRRREPAERADGEGKKDKKESLKDLV</sequence>
<dbReference type="PANTHER" id="PTHR45762">
    <property type="entry name" value="ZINC FINGER RNA-BINDING PROTEIN"/>
    <property type="match status" value="1"/>
</dbReference>
<dbReference type="Pfam" id="PF12874">
    <property type="entry name" value="zf-met"/>
    <property type="match status" value="1"/>
</dbReference>
<proteinExistence type="predicted"/>
<dbReference type="GeneTree" id="ENSGT00940000155290"/>
<dbReference type="Proteomes" id="UP000694388">
    <property type="component" value="Unplaced"/>
</dbReference>
<accession>A0A8C4WYS4</accession>
<feature type="region of interest" description="Disordered" evidence="1">
    <location>
        <begin position="524"/>
        <end position="552"/>
    </location>
</feature>
<dbReference type="InterPro" id="IPR013087">
    <property type="entry name" value="Znf_C2H2_type"/>
</dbReference>
<dbReference type="InterPro" id="IPR049402">
    <property type="entry name" value="DZF_dom_C"/>
</dbReference>
<dbReference type="AlphaFoldDB" id="A0A8C4WYS4"/>
<dbReference type="Gene3D" id="1.10.1410.40">
    <property type="match status" value="1"/>
</dbReference>
<dbReference type="PANTHER" id="PTHR45762:SF3">
    <property type="entry name" value="ZINC-FINGER PROTEIN AT 72D, ISOFORM B"/>
    <property type="match status" value="1"/>
</dbReference>
<dbReference type="Ensembl" id="ENSEBUT00000020742.1">
    <property type="protein sequence ID" value="ENSEBUP00000020166.1"/>
    <property type="gene ID" value="ENSEBUG00000012503.1"/>
</dbReference>
<dbReference type="Ensembl" id="ENSEBUT00000020725.1">
    <property type="protein sequence ID" value="ENSEBUP00000020149.1"/>
    <property type="gene ID" value="ENSEBUG00000012503.1"/>
</dbReference>
<dbReference type="PROSITE" id="PS00028">
    <property type="entry name" value="ZINC_FINGER_C2H2_1"/>
    <property type="match status" value="1"/>
</dbReference>
<dbReference type="InterPro" id="IPR006561">
    <property type="entry name" value="DZF_dom"/>
</dbReference>
<dbReference type="Gene3D" id="3.30.160.60">
    <property type="entry name" value="Classic Zinc Finger"/>
    <property type="match status" value="1"/>
</dbReference>
<evidence type="ECO:0000313" key="3">
    <source>
        <dbReference type="Ensembl" id="ENSEBUP00000020166.1"/>
    </source>
</evidence>
<reference evidence="3" key="1">
    <citation type="submission" date="2025-05" db="UniProtKB">
        <authorList>
            <consortium name="Ensembl"/>
        </authorList>
    </citation>
    <scope>IDENTIFICATION</scope>
</reference>
<dbReference type="OMA" id="THTRDIC"/>
<dbReference type="Gene3D" id="3.30.460.10">
    <property type="entry name" value="Beta Polymerase, domain 2"/>
    <property type="match status" value="1"/>
</dbReference>
<dbReference type="SMART" id="SM00572">
    <property type="entry name" value="DZF"/>
    <property type="match status" value="1"/>
</dbReference>
<dbReference type="Pfam" id="PF20965">
    <property type="entry name" value="DZF_C"/>
    <property type="match status" value="1"/>
</dbReference>
<dbReference type="GO" id="GO:0008270">
    <property type="term" value="F:zinc ion binding"/>
    <property type="evidence" value="ECO:0007669"/>
    <property type="project" value="InterPro"/>
</dbReference>
<dbReference type="InterPro" id="IPR003604">
    <property type="entry name" value="Matrin/U1-like-C_Znf_C2H2"/>
</dbReference>
<dbReference type="InterPro" id="IPR043519">
    <property type="entry name" value="NT_sf"/>
</dbReference>
<dbReference type="FunFam" id="1.10.1410.40:FF:000001">
    <property type="entry name" value="interleukin enhancer-binding factor 3 isoform X1"/>
    <property type="match status" value="1"/>
</dbReference>